<protein>
    <submittedName>
        <fullName evidence="1">Uncharacterized protein</fullName>
    </submittedName>
</protein>
<dbReference type="OrthoDB" id="645173at2"/>
<dbReference type="KEGG" id="hnv:DDQ68_17540"/>
<dbReference type="EMBL" id="CP029145">
    <property type="protein sequence ID" value="AWM34430.1"/>
    <property type="molecule type" value="Genomic_DNA"/>
</dbReference>
<dbReference type="Proteomes" id="UP000245999">
    <property type="component" value="Chromosome"/>
</dbReference>
<proteinExistence type="predicted"/>
<accession>A0A2Z3H077</accession>
<evidence type="ECO:0000313" key="2">
    <source>
        <dbReference type="Proteomes" id="UP000245999"/>
    </source>
</evidence>
<evidence type="ECO:0000313" key="1">
    <source>
        <dbReference type="EMBL" id="AWM34430.1"/>
    </source>
</evidence>
<keyword evidence="2" id="KW-1185">Reference proteome</keyword>
<dbReference type="AlphaFoldDB" id="A0A2Z3H077"/>
<name>A0A2Z3H077_9BACT</name>
<reference evidence="2" key="1">
    <citation type="submission" date="2018-04" db="EMBL/GenBank/DDBJ databases">
        <title>Complete genome of Antarctic heterotrophic bacterium Hymenobacter nivis.</title>
        <authorList>
            <person name="Terashima M."/>
        </authorList>
    </citation>
    <scope>NUCLEOTIDE SEQUENCE [LARGE SCALE GENOMIC DNA]</scope>
    <source>
        <strain evidence="2">NBRC 111535</strain>
    </source>
</reference>
<gene>
    <name evidence="1" type="ORF">DDQ68_17540</name>
</gene>
<dbReference type="RefSeq" id="WP_109657465.1">
    <property type="nucleotide sequence ID" value="NZ_CP029145.1"/>
</dbReference>
<organism evidence="1 2">
    <name type="scientific">Hymenobacter nivis</name>
    <dbReference type="NCBI Taxonomy" id="1850093"/>
    <lineage>
        <taxon>Bacteria</taxon>
        <taxon>Pseudomonadati</taxon>
        <taxon>Bacteroidota</taxon>
        <taxon>Cytophagia</taxon>
        <taxon>Cytophagales</taxon>
        <taxon>Hymenobacteraceae</taxon>
        <taxon>Hymenobacter</taxon>
    </lineage>
</organism>
<sequence>MINPTLQALLHRYRDGTCTPAETRAVEAWYAAQPDGPAPSLAGAEREALRRRLWQRLRPTSMALGQRTAGAPAGWQWLAAAAVVVGLGVGSGLLGPRPDPAGAPAGWQVRSNATARTQAVQLPDGSYVALKPSSRLRYRPSPAGSGRCT</sequence>